<feature type="transmembrane region" description="Helical" evidence="11">
    <location>
        <begin position="259"/>
        <end position="277"/>
    </location>
</feature>
<keyword evidence="3" id="KW-1003">Cell membrane</keyword>
<comment type="subcellular location">
    <subcellularLocation>
        <location evidence="1">Cell membrane</location>
        <topology evidence="1">Multi-pass membrane protein</topology>
    </subcellularLocation>
</comment>
<organism evidence="12">
    <name type="scientific">hydrothermal vent metagenome</name>
    <dbReference type="NCBI Taxonomy" id="652676"/>
    <lineage>
        <taxon>unclassified sequences</taxon>
        <taxon>metagenomes</taxon>
        <taxon>ecological metagenomes</taxon>
    </lineage>
</organism>
<evidence type="ECO:0000256" key="3">
    <source>
        <dbReference type="ARBA" id="ARBA00022475"/>
    </source>
</evidence>
<dbReference type="HAMAP" id="MF_00154">
    <property type="entry name" value="CyoE_CtaB"/>
    <property type="match status" value="1"/>
</dbReference>
<dbReference type="InterPro" id="IPR044878">
    <property type="entry name" value="UbiA_sf"/>
</dbReference>
<dbReference type="CDD" id="cd13957">
    <property type="entry name" value="PT_UbiA_Cox10"/>
    <property type="match status" value="1"/>
</dbReference>
<evidence type="ECO:0000256" key="1">
    <source>
        <dbReference type="ARBA" id="ARBA00004651"/>
    </source>
</evidence>
<dbReference type="Gene3D" id="1.10.357.140">
    <property type="entry name" value="UbiA prenyltransferase"/>
    <property type="match status" value="1"/>
</dbReference>
<dbReference type="PANTHER" id="PTHR43448">
    <property type="entry name" value="PROTOHEME IX FARNESYLTRANSFERASE, MITOCHONDRIAL"/>
    <property type="match status" value="1"/>
</dbReference>
<dbReference type="NCBIfam" id="NF003349">
    <property type="entry name" value="PRK04375.1-2"/>
    <property type="match status" value="1"/>
</dbReference>
<keyword evidence="8 11" id="KW-0472">Membrane</keyword>
<evidence type="ECO:0000256" key="4">
    <source>
        <dbReference type="ARBA" id="ARBA00022679"/>
    </source>
</evidence>
<feature type="transmembrane region" description="Helical" evidence="11">
    <location>
        <begin position="297"/>
        <end position="317"/>
    </location>
</feature>
<gene>
    <name evidence="12" type="ORF">MNBD_GAMMA10-1422</name>
</gene>
<evidence type="ECO:0000256" key="11">
    <source>
        <dbReference type="SAM" id="Phobius"/>
    </source>
</evidence>
<dbReference type="AlphaFoldDB" id="A0A3B0YAE3"/>
<name>A0A3B0YAE3_9ZZZZ</name>
<sequence>MSTLVEGPLEKKNLKGLNMTDIALNSNRYNWRKYYDLCKPKVVYLIIFTAIVGMLLSTPGALPLGTFLAATIGIGLASASGAALNHWVDQRIDVVMERTSNRPLPQGELSSKSALIFALMLAAISMVILVLWTNVLTALLTLTSLIGYAVIYTMYLKRTTAQNIVLGGAAGAAPPLLGWAAMTGEVNGEALLLFLIIFVWTPPHFWALAIKRKDEYAKAGLPMLPVTHGVPFTKLHILLYTFMLFSVTLMPFVIQMTGLIYFAGALALGIGFIYHAVKLYRTGDSDVHSMKTFSYSIFYLSALFAFLLLDHYARILYQMYM</sequence>
<feature type="transmembrane region" description="Helical" evidence="11">
    <location>
        <begin position="231"/>
        <end position="253"/>
    </location>
</feature>
<comment type="pathway">
    <text evidence="2">Porphyrin-containing compound metabolism; heme O biosynthesis; heme O from protoheme: step 1/1.</text>
</comment>
<evidence type="ECO:0000256" key="7">
    <source>
        <dbReference type="ARBA" id="ARBA00023133"/>
    </source>
</evidence>
<dbReference type="EMBL" id="UOFJ01000725">
    <property type="protein sequence ID" value="VAW73760.1"/>
    <property type="molecule type" value="Genomic_DNA"/>
</dbReference>
<evidence type="ECO:0000256" key="2">
    <source>
        <dbReference type="ARBA" id="ARBA00004919"/>
    </source>
</evidence>
<feature type="transmembrane region" description="Helical" evidence="11">
    <location>
        <begin position="67"/>
        <end position="88"/>
    </location>
</feature>
<feature type="transmembrane region" description="Helical" evidence="11">
    <location>
        <begin position="42"/>
        <end position="61"/>
    </location>
</feature>
<dbReference type="FunFam" id="1.10.357.140:FF:000001">
    <property type="entry name" value="Protoheme IX farnesyltransferase"/>
    <property type="match status" value="1"/>
</dbReference>
<evidence type="ECO:0000313" key="12">
    <source>
        <dbReference type="EMBL" id="VAW73760.1"/>
    </source>
</evidence>
<keyword evidence="6 11" id="KW-1133">Transmembrane helix</keyword>
<protein>
    <recommendedName>
        <fullName evidence="9">Protoheme IX farnesyltransferase</fullName>
    </recommendedName>
    <alternativeName>
        <fullName evidence="10">Heme B farnesyltransferase</fullName>
    </alternativeName>
</protein>
<keyword evidence="7" id="KW-0350">Heme biosynthesis</keyword>
<dbReference type="GO" id="GO:0006783">
    <property type="term" value="P:heme biosynthetic process"/>
    <property type="evidence" value="ECO:0007669"/>
    <property type="project" value="UniProtKB-KW"/>
</dbReference>
<dbReference type="PANTHER" id="PTHR43448:SF7">
    <property type="entry name" value="4-HYDROXYBENZOATE SOLANESYLTRANSFERASE"/>
    <property type="match status" value="1"/>
</dbReference>
<dbReference type="GO" id="GO:0008495">
    <property type="term" value="F:protoheme IX farnesyltransferase activity"/>
    <property type="evidence" value="ECO:0007669"/>
    <property type="project" value="InterPro"/>
</dbReference>
<proteinExistence type="inferred from homology"/>
<dbReference type="GO" id="GO:0005886">
    <property type="term" value="C:plasma membrane"/>
    <property type="evidence" value="ECO:0007669"/>
    <property type="project" value="UniProtKB-SubCell"/>
</dbReference>
<dbReference type="NCBIfam" id="TIGR01473">
    <property type="entry name" value="cyoE_ctaB"/>
    <property type="match status" value="1"/>
</dbReference>
<evidence type="ECO:0000256" key="10">
    <source>
        <dbReference type="ARBA" id="ARBA00042475"/>
    </source>
</evidence>
<feature type="transmembrane region" description="Helical" evidence="11">
    <location>
        <begin position="109"/>
        <end position="132"/>
    </location>
</feature>
<evidence type="ECO:0000256" key="5">
    <source>
        <dbReference type="ARBA" id="ARBA00022692"/>
    </source>
</evidence>
<keyword evidence="5 11" id="KW-0812">Transmembrane</keyword>
<feature type="transmembrane region" description="Helical" evidence="11">
    <location>
        <begin position="138"/>
        <end position="156"/>
    </location>
</feature>
<dbReference type="InterPro" id="IPR006369">
    <property type="entry name" value="Protohaem_IX_farnesylTrfase"/>
</dbReference>
<dbReference type="InterPro" id="IPR030470">
    <property type="entry name" value="UbiA_prenylTrfase_CS"/>
</dbReference>
<evidence type="ECO:0000256" key="9">
    <source>
        <dbReference type="ARBA" id="ARBA00040810"/>
    </source>
</evidence>
<dbReference type="PROSITE" id="PS00943">
    <property type="entry name" value="UBIA"/>
    <property type="match status" value="1"/>
</dbReference>
<dbReference type="Pfam" id="PF01040">
    <property type="entry name" value="UbiA"/>
    <property type="match status" value="1"/>
</dbReference>
<keyword evidence="4 12" id="KW-0808">Transferase</keyword>
<evidence type="ECO:0000256" key="6">
    <source>
        <dbReference type="ARBA" id="ARBA00022989"/>
    </source>
</evidence>
<dbReference type="InterPro" id="IPR000537">
    <property type="entry name" value="UbiA_prenyltransferase"/>
</dbReference>
<evidence type="ECO:0000256" key="8">
    <source>
        <dbReference type="ARBA" id="ARBA00023136"/>
    </source>
</evidence>
<reference evidence="12" key="1">
    <citation type="submission" date="2018-06" db="EMBL/GenBank/DDBJ databases">
        <authorList>
            <person name="Zhirakovskaya E."/>
        </authorList>
    </citation>
    <scope>NUCLEOTIDE SEQUENCE</scope>
</reference>
<feature type="transmembrane region" description="Helical" evidence="11">
    <location>
        <begin position="190"/>
        <end position="210"/>
    </location>
</feature>
<accession>A0A3B0YAE3</accession>
<feature type="transmembrane region" description="Helical" evidence="11">
    <location>
        <begin position="163"/>
        <end position="184"/>
    </location>
</feature>